<comment type="caution">
    <text evidence="2">The sequence shown here is derived from an EMBL/GenBank/DDBJ whole genome shotgun (WGS) entry which is preliminary data.</text>
</comment>
<proteinExistence type="predicted"/>
<feature type="domain" description="DUF4037" evidence="1">
    <location>
        <begin position="67"/>
        <end position="119"/>
    </location>
</feature>
<dbReference type="InterPro" id="IPR025117">
    <property type="entry name" value="DUF4037"/>
</dbReference>
<sequence>MHRFDEGLPSTFEGWSVRFSRNVRPPKTYPELGLLGSDHGVELYTLSAWCKQFLRREFGTGLTVRDWLSYPEQLFLLVTSGGVFRDDLGELTALRDRMAYFPRDVWLYKLAAQWGRIAEE</sequence>
<organism evidence="2 3">
    <name type="scientific">Shinella sedimenti</name>
    <dbReference type="NCBI Taxonomy" id="2919913"/>
    <lineage>
        <taxon>Bacteria</taxon>
        <taxon>Pseudomonadati</taxon>
        <taxon>Pseudomonadota</taxon>
        <taxon>Alphaproteobacteria</taxon>
        <taxon>Hyphomicrobiales</taxon>
        <taxon>Rhizobiaceae</taxon>
        <taxon>Shinella</taxon>
    </lineage>
</organism>
<dbReference type="Pfam" id="PF13228">
    <property type="entry name" value="DUF4037"/>
    <property type="match status" value="1"/>
</dbReference>
<evidence type="ECO:0000313" key="2">
    <source>
        <dbReference type="EMBL" id="MCJ8147518.1"/>
    </source>
</evidence>
<dbReference type="RefSeq" id="WP_241595492.1">
    <property type="nucleotide sequence ID" value="NZ_JAKVIN010000001.1"/>
</dbReference>
<gene>
    <name evidence="2" type="ORF">MKI86_00005</name>
</gene>
<reference evidence="2 3" key="1">
    <citation type="submission" date="2022-02" db="EMBL/GenBank/DDBJ databases">
        <title>Shinella B3.7 sp. nov., isolated from Sediment (Zhairuo Island).</title>
        <authorList>
            <person name="Chen G."/>
        </authorList>
    </citation>
    <scope>NUCLEOTIDE SEQUENCE [LARGE SCALE GENOMIC DNA]</scope>
    <source>
        <strain evidence="2 3">B3.7</strain>
    </source>
</reference>
<name>A0ABT0CFX6_9HYPH</name>
<feature type="non-terminal residue" evidence="2">
    <location>
        <position position="120"/>
    </location>
</feature>
<dbReference type="Proteomes" id="UP001201844">
    <property type="component" value="Unassembled WGS sequence"/>
</dbReference>
<evidence type="ECO:0000259" key="1">
    <source>
        <dbReference type="Pfam" id="PF13228"/>
    </source>
</evidence>
<evidence type="ECO:0000313" key="3">
    <source>
        <dbReference type="Proteomes" id="UP001201844"/>
    </source>
</evidence>
<keyword evidence="3" id="KW-1185">Reference proteome</keyword>
<protein>
    <submittedName>
        <fullName evidence="2">DUF4037 domain-containing protein</fullName>
    </submittedName>
</protein>
<dbReference type="EMBL" id="JAKVIN010000001">
    <property type="protein sequence ID" value="MCJ8147518.1"/>
    <property type="molecule type" value="Genomic_DNA"/>
</dbReference>
<accession>A0ABT0CFX6</accession>